<keyword evidence="2" id="KW-1185">Reference proteome</keyword>
<name>A0ABU1P0T0_9BACL</name>
<dbReference type="RefSeq" id="WP_310500817.1">
    <property type="nucleotide sequence ID" value="NZ_JAVDSB010000010.1"/>
</dbReference>
<evidence type="ECO:0008006" key="3">
    <source>
        <dbReference type="Google" id="ProtNLM"/>
    </source>
</evidence>
<dbReference type="EMBL" id="JAVDSB010000010">
    <property type="protein sequence ID" value="MDR6553340.1"/>
    <property type="molecule type" value="Genomic_DNA"/>
</dbReference>
<evidence type="ECO:0000313" key="2">
    <source>
        <dbReference type="Proteomes" id="UP001267290"/>
    </source>
</evidence>
<gene>
    <name evidence="1" type="ORF">J2736_004547</name>
</gene>
<sequence>MQEHVRKAVVPRREHSGAGLRTLSAVSRFSRLTGARQALWRAVSRFFRLTGAQQPLWPAVSRILRLSINSQAFTLQSILMS</sequence>
<comment type="caution">
    <text evidence="1">The sequence shown here is derived from an EMBL/GenBank/DDBJ whole genome shotgun (WGS) entry which is preliminary data.</text>
</comment>
<organism evidence="1 2">
    <name type="scientific">Paenibacillus qinlingensis</name>
    <dbReference type="NCBI Taxonomy" id="1837343"/>
    <lineage>
        <taxon>Bacteria</taxon>
        <taxon>Bacillati</taxon>
        <taxon>Bacillota</taxon>
        <taxon>Bacilli</taxon>
        <taxon>Bacillales</taxon>
        <taxon>Paenibacillaceae</taxon>
        <taxon>Paenibacillus</taxon>
    </lineage>
</organism>
<dbReference type="Proteomes" id="UP001267290">
    <property type="component" value="Unassembled WGS sequence"/>
</dbReference>
<evidence type="ECO:0000313" key="1">
    <source>
        <dbReference type="EMBL" id="MDR6553340.1"/>
    </source>
</evidence>
<accession>A0ABU1P0T0</accession>
<proteinExistence type="predicted"/>
<protein>
    <recommendedName>
        <fullName evidence="3">Integron gene cassette protein</fullName>
    </recommendedName>
</protein>
<reference evidence="1 2" key="1">
    <citation type="submission" date="2023-07" db="EMBL/GenBank/DDBJ databases">
        <title>Sorghum-associated microbial communities from plants grown in Nebraska, USA.</title>
        <authorList>
            <person name="Schachtman D."/>
        </authorList>
    </citation>
    <scope>NUCLEOTIDE SEQUENCE [LARGE SCALE GENOMIC DNA]</scope>
    <source>
        <strain evidence="1 2">CC258</strain>
    </source>
</reference>